<proteinExistence type="predicted"/>
<sequence length="182" mass="19745">MSDGDRIDSQAYAILAAAIGGPTVVSFLPPNQQHLIMPLFVLSPASLVHSAIFAGYYSYLSMNTAIRRNTAGKDHTALSEKDDAVYRASRVHGNFAEYTPFTITLLFLAELNGAPTAWVHAAYSTLFVARVAHSFALTRPHTKYSKLIRAFGFFGTLAVILGAGLYNLGLGYEPLKSFLGIQ</sequence>
<dbReference type="GO" id="GO:0016020">
    <property type="term" value="C:membrane"/>
    <property type="evidence" value="ECO:0007669"/>
    <property type="project" value="UniProtKB-SubCell"/>
</dbReference>
<comment type="subcellular location">
    <subcellularLocation>
        <location evidence="1">Membrane</location>
    </subcellularLocation>
</comment>
<dbReference type="EMBL" id="CP119923">
    <property type="protein sequence ID" value="WFD17598.1"/>
    <property type="molecule type" value="Genomic_DNA"/>
</dbReference>
<gene>
    <name evidence="6" type="ORF">MARU1_003657</name>
</gene>
<reference evidence="6 7" key="1">
    <citation type="submission" date="2023-03" db="EMBL/GenBank/DDBJ databases">
        <title>Mating type loci evolution in Malassezia.</title>
        <authorList>
            <person name="Coelho M.A."/>
        </authorList>
    </citation>
    <scope>NUCLEOTIDE SEQUENCE [LARGE SCALE GENOMIC DNA]</scope>
    <source>
        <strain evidence="6 7">CBS 13387</strain>
    </source>
</reference>
<protein>
    <submittedName>
        <fullName evidence="6">Uncharacterized protein</fullName>
    </submittedName>
</protein>
<evidence type="ECO:0000313" key="6">
    <source>
        <dbReference type="EMBL" id="WFD17598.1"/>
    </source>
</evidence>
<evidence type="ECO:0000256" key="4">
    <source>
        <dbReference type="ARBA" id="ARBA00023136"/>
    </source>
</evidence>
<dbReference type="InterPro" id="IPR023352">
    <property type="entry name" value="MAPEG-like_dom_sf"/>
</dbReference>
<accession>A0AAJ5Z662</accession>
<keyword evidence="2 5" id="KW-0812">Transmembrane</keyword>
<feature type="transmembrane region" description="Helical" evidence="5">
    <location>
        <begin position="35"/>
        <end position="59"/>
    </location>
</feature>
<evidence type="ECO:0000313" key="7">
    <source>
        <dbReference type="Proteomes" id="UP001217582"/>
    </source>
</evidence>
<evidence type="ECO:0000256" key="2">
    <source>
        <dbReference type="ARBA" id="ARBA00022692"/>
    </source>
</evidence>
<name>A0AAJ5Z662_9BASI</name>
<keyword evidence="3 5" id="KW-1133">Transmembrane helix</keyword>
<feature type="transmembrane region" description="Helical" evidence="5">
    <location>
        <begin position="147"/>
        <end position="168"/>
    </location>
</feature>
<dbReference type="Proteomes" id="UP001217582">
    <property type="component" value="Chromosome 8"/>
</dbReference>
<dbReference type="SUPFAM" id="SSF161084">
    <property type="entry name" value="MAPEG domain-like"/>
    <property type="match status" value="1"/>
</dbReference>
<dbReference type="Gene3D" id="1.20.120.550">
    <property type="entry name" value="Membrane associated eicosanoid/glutathione metabolism-like domain"/>
    <property type="match status" value="1"/>
</dbReference>
<dbReference type="Pfam" id="PF01124">
    <property type="entry name" value="MAPEG"/>
    <property type="match status" value="1"/>
</dbReference>
<evidence type="ECO:0000256" key="1">
    <source>
        <dbReference type="ARBA" id="ARBA00004370"/>
    </source>
</evidence>
<keyword evidence="4 5" id="KW-0472">Membrane</keyword>
<dbReference type="PANTHER" id="PTHR35814">
    <property type="match status" value="1"/>
</dbReference>
<dbReference type="AlphaFoldDB" id="A0AAJ5Z662"/>
<keyword evidence="7" id="KW-1185">Reference proteome</keyword>
<evidence type="ECO:0000256" key="3">
    <source>
        <dbReference type="ARBA" id="ARBA00022989"/>
    </source>
</evidence>
<organism evidence="6 7">
    <name type="scientific">Malassezia arunalokei</name>
    <dbReference type="NCBI Taxonomy" id="1514897"/>
    <lineage>
        <taxon>Eukaryota</taxon>
        <taxon>Fungi</taxon>
        <taxon>Dikarya</taxon>
        <taxon>Basidiomycota</taxon>
        <taxon>Ustilaginomycotina</taxon>
        <taxon>Malasseziomycetes</taxon>
        <taxon>Malasseziales</taxon>
        <taxon>Malasseziaceae</taxon>
        <taxon>Malassezia</taxon>
    </lineage>
</organism>
<dbReference type="PANTHER" id="PTHR35814:SF1">
    <property type="entry name" value="GLUTATHIONE S-TRANSFERASE-RELATED"/>
    <property type="match status" value="1"/>
</dbReference>
<dbReference type="InterPro" id="IPR001129">
    <property type="entry name" value="Membr-assoc_MAPEG"/>
</dbReference>
<evidence type="ECO:0000256" key="5">
    <source>
        <dbReference type="SAM" id="Phobius"/>
    </source>
</evidence>
<feature type="transmembrane region" description="Helical" evidence="5">
    <location>
        <begin position="12"/>
        <end position="29"/>
    </location>
</feature>